<dbReference type="EMBL" id="JAXOJX010000085">
    <property type="protein sequence ID" value="MDZ5460857.1"/>
    <property type="molecule type" value="Genomic_DNA"/>
</dbReference>
<accession>A0ABU5IPP4</accession>
<dbReference type="Pfam" id="PF11845">
    <property type="entry name" value="Tll0287-like"/>
    <property type="match status" value="1"/>
</dbReference>
<keyword evidence="1" id="KW-1133">Transmembrane helix</keyword>
<reference evidence="3 4" key="1">
    <citation type="submission" date="2023-11" db="EMBL/GenBank/DDBJ databases">
        <title>Draft genome of Azohydromonas lata strain H1 (DSM1123), a polyhydroxyalkanoate producer.</title>
        <authorList>
            <person name="Traversa D."/>
            <person name="D'Addabbo P."/>
            <person name="Pazzani C."/>
            <person name="Manzari C."/>
            <person name="Chiara M."/>
            <person name="Scrascia M."/>
        </authorList>
    </citation>
    <scope>NUCLEOTIDE SEQUENCE [LARGE SCALE GENOMIC DNA]</scope>
    <source>
        <strain evidence="3 4">H1</strain>
    </source>
</reference>
<evidence type="ECO:0000313" key="3">
    <source>
        <dbReference type="EMBL" id="MDZ5460857.1"/>
    </source>
</evidence>
<dbReference type="Proteomes" id="UP001293718">
    <property type="component" value="Unassembled WGS sequence"/>
</dbReference>
<dbReference type="Gene3D" id="6.10.340.10">
    <property type="match status" value="1"/>
</dbReference>
<dbReference type="InterPro" id="IPR021796">
    <property type="entry name" value="Tll0287-like_dom"/>
</dbReference>
<evidence type="ECO:0000256" key="1">
    <source>
        <dbReference type="SAM" id="Phobius"/>
    </source>
</evidence>
<name>A0ABU5IPP4_9BURK</name>
<dbReference type="RefSeq" id="WP_066330909.1">
    <property type="nucleotide sequence ID" value="NZ_JAXOJX010000085.1"/>
</dbReference>
<sequence length="290" mass="32321">MKLLLKFNLVFILIFALGFAATGFVSWRLLERNAREEIAGSAKLLMDTALATRNYTSAQIGPLLETQMKYSFLPQSIPAYSATEVFNDLRKKHDEYGYKEAVLNPTNPRDRAVEWEADIVTQFRGNAEATELIGDRDTPTGRSFYVARPIRITNPACLRCHSSVEVAPKTLVDRYGPANGFGWNLNEVVGAQIISVPTKVALDRAERVYTVFMGSIAGVFLAIGVVLNLMLWAMVIRPVDHLSRFADRVSLGELDIPDFERTANDEIGVLARSIARMRTSMVQAMKMLDG</sequence>
<dbReference type="SMART" id="SM00304">
    <property type="entry name" value="HAMP"/>
    <property type="match status" value="1"/>
</dbReference>
<protein>
    <submittedName>
        <fullName evidence="3">DUF3365 domain-containing protein</fullName>
    </submittedName>
</protein>
<dbReference type="InterPro" id="IPR003660">
    <property type="entry name" value="HAMP_dom"/>
</dbReference>
<evidence type="ECO:0000259" key="2">
    <source>
        <dbReference type="PROSITE" id="PS50885"/>
    </source>
</evidence>
<dbReference type="Pfam" id="PF00672">
    <property type="entry name" value="HAMP"/>
    <property type="match status" value="1"/>
</dbReference>
<keyword evidence="1" id="KW-0472">Membrane</keyword>
<keyword evidence="4" id="KW-1185">Reference proteome</keyword>
<dbReference type="CDD" id="cd06225">
    <property type="entry name" value="HAMP"/>
    <property type="match status" value="1"/>
</dbReference>
<organism evidence="3 4">
    <name type="scientific">Azohydromonas lata</name>
    <dbReference type="NCBI Taxonomy" id="45677"/>
    <lineage>
        <taxon>Bacteria</taxon>
        <taxon>Pseudomonadati</taxon>
        <taxon>Pseudomonadota</taxon>
        <taxon>Betaproteobacteria</taxon>
        <taxon>Burkholderiales</taxon>
        <taxon>Sphaerotilaceae</taxon>
        <taxon>Azohydromonas</taxon>
    </lineage>
</organism>
<gene>
    <name evidence="3" type="ORF">SM757_30200</name>
</gene>
<keyword evidence="1" id="KW-0812">Transmembrane</keyword>
<dbReference type="PROSITE" id="PS50885">
    <property type="entry name" value="HAMP"/>
    <property type="match status" value="1"/>
</dbReference>
<feature type="domain" description="HAMP" evidence="2">
    <location>
        <begin position="233"/>
        <end position="286"/>
    </location>
</feature>
<proteinExistence type="predicted"/>
<evidence type="ECO:0000313" key="4">
    <source>
        <dbReference type="Proteomes" id="UP001293718"/>
    </source>
</evidence>
<comment type="caution">
    <text evidence="3">The sequence shown here is derived from an EMBL/GenBank/DDBJ whole genome shotgun (WGS) entry which is preliminary data.</text>
</comment>
<feature type="transmembrane region" description="Helical" evidence="1">
    <location>
        <begin position="208"/>
        <end position="235"/>
    </location>
</feature>
<dbReference type="SUPFAM" id="SSF158472">
    <property type="entry name" value="HAMP domain-like"/>
    <property type="match status" value="1"/>
</dbReference>